<dbReference type="OrthoDB" id="1112405at2759"/>
<accession>A0A9W3D032</accession>
<proteinExistence type="predicted"/>
<organism evidence="3 4">
    <name type="scientific">Raphanus sativus</name>
    <name type="common">Radish</name>
    <name type="synonym">Raphanus raphanistrum var. sativus</name>
    <dbReference type="NCBI Taxonomy" id="3726"/>
    <lineage>
        <taxon>Eukaryota</taxon>
        <taxon>Viridiplantae</taxon>
        <taxon>Streptophyta</taxon>
        <taxon>Embryophyta</taxon>
        <taxon>Tracheophyta</taxon>
        <taxon>Spermatophyta</taxon>
        <taxon>Magnoliopsida</taxon>
        <taxon>eudicotyledons</taxon>
        <taxon>Gunneridae</taxon>
        <taxon>Pentapetalae</taxon>
        <taxon>rosids</taxon>
        <taxon>malvids</taxon>
        <taxon>Brassicales</taxon>
        <taxon>Brassicaceae</taxon>
        <taxon>Brassiceae</taxon>
        <taxon>Raphanus</taxon>
    </lineage>
</organism>
<sequence length="1244" mass="142373">MGTAGPPILPDSPTGARDDQETRSTSTNHGEAVTEGNLEKIIEAKEIGVESDDSKVVQKAVVDVSTDDSKDDSKEDRAAGTKLRLEERTIEGYKEGQKIVEIPNEIIENANQLFDDFLIGKFLDSAPHIARVHAIVNRIWNQGDGFQKIEVFAVDSTTMKFKVLNPLMRSRILKRGMWNIGNIPLVVTKWTPEELEEKPEVKSIPLWVHLKNVPLHMFSWEGLSFIASAAGFPVRLHPETASCSNFKLAKIFVNADLSKELPTKINFTKDGKSSLVEFIYPWLPLRCNTCSKWGHTEKSCVMNKKDGVSLEEHIQKSMEKVTEGQEKKVDGKDPVIELVESEEGKEKRADIRDMEIEEGQIREDWSDVNSGRKRSPTKRMLEYGQVQLLTPSRFQILDQISEKGDLLNQKNKEETEQGESFESVWAVIEEVRVEEDKGDEEMNDTQKNEEGKNNEVDAEEMVEEINLNEDVTKEEDKKRKKRKEEEEEQREVVKSPTYCEIVRSENGKEAPRTTKPDPANVIQPSLPRNSKTYHKVVPENHLPGNQGRKGNQTRVKENKAKQIVSSVFNGWSWINNYEFSRKGRIWVMWSPHTRITPVFSSSQIITVSVLLEGEEEEFFCSFVYGENLMEDRKDLWRDIKDHQNSAMFRGKPWIIMGDFNEIIDGEEHSNYQDSGLINEGMRDFEHVIQYCHFMDLGSQGPKFTWCNKRKEGLICKKLDRFLVNDIWLHKQDKSYGVFEAGGCSDHLRGRFHLQAEAIGKRRPFKFTNAVAEMSEFIKLIEDFWKSNQPLFQSTSALFRFSKSLKALKPLIKKLSKEKLGKLSLRVKEAYNDLCKHQERLMDDPNLMNIQEELTMEERWLIISAIEEKVLKQRAKLHWLQLGDGNNKVFHNAVKIREARNAIREIRCQSGEVVTTQEGIKNEAEKFFSEFLSFEPPEVQEISVEELQNFLSFRCSNEEKSKLIKPVTEEEIKEVVFKMPNNKSPGPDGYTTEFFKASWSVIGKDLVIAIQSFFSKGFLPKGLNSTILALVAKKDKAIEMRDYRPISCCNVIYKSAFVKDRLLVENLLLATEIVKDYHKEDVSPRCAMKIDIAKAFDSVHWPFLLNTLRALNMPEEFVHWIELCGCTPSFSVQVNGELAGFFQSKRGLRQGCALSPYLFVICMNVLSHLLDKAAAQKVIGYHPKCQNILLTHLCFADDLLVFTDGTKRSIENVLKIFEDFAAISGLKISLEKSTLFTAGLSEAQE</sequence>
<dbReference type="GO" id="GO:0003824">
    <property type="term" value="F:catalytic activity"/>
    <property type="evidence" value="ECO:0007669"/>
    <property type="project" value="InterPro"/>
</dbReference>
<feature type="region of interest" description="Disordered" evidence="1">
    <location>
        <begin position="433"/>
        <end position="526"/>
    </location>
</feature>
<dbReference type="InterPro" id="IPR005135">
    <property type="entry name" value="Endo/exonuclease/phosphatase"/>
</dbReference>
<name>A0A9W3D032_RAPSA</name>
<dbReference type="InterPro" id="IPR000477">
    <property type="entry name" value="RT_dom"/>
</dbReference>
<dbReference type="InterPro" id="IPR036691">
    <property type="entry name" value="Endo/exonu/phosph_ase_sf"/>
</dbReference>
<dbReference type="PANTHER" id="PTHR19446">
    <property type="entry name" value="REVERSE TRANSCRIPTASES"/>
    <property type="match status" value="1"/>
</dbReference>
<dbReference type="Pfam" id="PF03372">
    <property type="entry name" value="Exo_endo_phos"/>
    <property type="match status" value="1"/>
</dbReference>
<feature type="compositionally biased region" description="Basic and acidic residues" evidence="1">
    <location>
        <begin position="502"/>
        <end position="515"/>
    </location>
</feature>
<dbReference type="GeneID" id="108835054"/>
<evidence type="ECO:0000256" key="1">
    <source>
        <dbReference type="SAM" id="MobiDB-lite"/>
    </source>
</evidence>
<dbReference type="CDD" id="cd01650">
    <property type="entry name" value="RT_nLTR_like"/>
    <property type="match status" value="1"/>
</dbReference>
<dbReference type="Gene3D" id="3.60.10.10">
    <property type="entry name" value="Endonuclease/exonuclease/phosphatase"/>
    <property type="match status" value="1"/>
</dbReference>
<feature type="domain" description="Reverse transcriptase" evidence="2">
    <location>
        <begin position="1011"/>
        <end position="1244"/>
    </location>
</feature>
<feature type="region of interest" description="Disordered" evidence="1">
    <location>
        <begin position="1"/>
        <end position="37"/>
    </location>
</feature>
<dbReference type="Proteomes" id="UP000504610">
    <property type="component" value="Unplaced"/>
</dbReference>
<evidence type="ECO:0000313" key="3">
    <source>
        <dbReference type="Proteomes" id="UP000504610"/>
    </source>
</evidence>
<dbReference type="InterPro" id="IPR043502">
    <property type="entry name" value="DNA/RNA_pol_sf"/>
</dbReference>
<feature type="non-terminal residue" evidence="4">
    <location>
        <position position="1244"/>
    </location>
</feature>
<keyword evidence="3" id="KW-1185">Reference proteome</keyword>
<dbReference type="Pfam" id="PF00078">
    <property type="entry name" value="RVT_1"/>
    <property type="match status" value="1"/>
</dbReference>
<dbReference type="KEGG" id="rsz:108835054"/>
<evidence type="ECO:0000259" key="2">
    <source>
        <dbReference type="PROSITE" id="PS50878"/>
    </source>
</evidence>
<feature type="compositionally biased region" description="Basic and acidic residues" evidence="1">
    <location>
        <begin position="444"/>
        <end position="455"/>
    </location>
</feature>
<protein>
    <submittedName>
        <fullName evidence="4">Uncharacterized protein LOC108835054</fullName>
    </submittedName>
</protein>
<dbReference type="AlphaFoldDB" id="A0A9W3D032"/>
<dbReference type="SUPFAM" id="SSF56672">
    <property type="entry name" value="DNA/RNA polymerases"/>
    <property type="match status" value="1"/>
</dbReference>
<dbReference type="SUPFAM" id="SSF56219">
    <property type="entry name" value="DNase I-like"/>
    <property type="match status" value="1"/>
</dbReference>
<reference evidence="4" key="1">
    <citation type="submission" date="2025-08" db="UniProtKB">
        <authorList>
            <consortium name="RefSeq"/>
        </authorList>
    </citation>
    <scope>IDENTIFICATION</scope>
    <source>
        <tissue evidence="4">Leaf</tissue>
    </source>
</reference>
<dbReference type="RefSeq" id="XP_056857118.1">
    <property type="nucleotide sequence ID" value="XM_057001138.1"/>
</dbReference>
<feature type="compositionally biased region" description="Acidic residues" evidence="1">
    <location>
        <begin position="456"/>
        <end position="467"/>
    </location>
</feature>
<dbReference type="Pfam" id="PF14111">
    <property type="entry name" value="DUF4283"/>
    <property type="match status" value="1"/>
</dbReference>
<dbReference type="InterPro" id="IPR025558">
    <property type="entry name" value="DUF4283"/>
</dbReference>
<evidence type="ECO:0000313" key="4">
    <source>
        <dbReference type="RefSeq" id="XP_056857118.1"/>
    </source>
</evidence>
<dbReference type="PROSITE" id="PS50878">
    <property type="entry name" value="RT_POL"/>
    <property type="match status" value="1"/>
</dbReference>
<gene>
    <name evidence="4" type="primary">LOC108835054</name>
</gene>